<evidence type="ECO:0000313" key="2">
    <source>
        <dbReference type="EMBL" id="KAK3381127.1"/>
    </source>
</evidence>
<protein>
    <recommendedName>
        <fullName evidence="4">Small secreted protein</fullName>
    </recommendedName>
</protein>
<keyword evidence="1" id="KW-0732">Signal</keyword>
<organism evidence="2 3">
    <name type="scientific">Podospora didyma</name>
    <dbReference type="NCBI Taxonomy" id="330526"/>
    <lineage>
        <taxon>Eukaryota</taxon>
        <taxon>Fungi</taxon>
        <taxon>Dikarya</taxon>
        <taxon>Ascomycota</taxon>
        <taxon>Pezizomycotina</taxon>
        <taxon>Sordariomycetes</taxon>
        <taxon>Sordariomycetidae</taxon>
        <taxon>Sordariales</taxon>
        <taxon>Podosporaceae</taxon>
        <taxon>Podospora</taxon>
    </lineage>
</organism>
<accession>A0AAE0TVJ9</accession>
<reference evidence="2" key="1">
    <citation type="journal article" date="2023" name="Mol. Phylogenet. Evol.">
        <title>Genome-scale phylogeny and comparative genomics of the fungal order Sordariales.</title>
        <authorList>
            <person name="Hensen N."/>
            <person name="Bonometti L."/>
            <person name="Westerberg I."/>
            <person name="Brannstrom I.O."/>
            <person name="Guillou S."/>
            <person name="Cros-Aarteil S."/>
            <person name="Calhoun S."/>
            <person name="Haridas S."/>
            <person name="Kuo A."/>
            <person name="Mondo S."/>
            <person name="Pangilinan J."/>
            <person name="Riley R."/>
            <person name="LaButti K."/>
            <person name="Andreopoulos B."/>
            <person name="Lipzen A."/>
            <person name="Chen C."/>
            <person name="Yan M."/>
            <person name="Daum C."/>
            <person name="Ng V."/>
            <person name="Clum A."/>
            <person name="Steindorff A."/>
            <person name="Ohm R.A."/>
            <person name="Martin F."/>
            <person name="Silar P."/>
            <person name="Natvig D.O."/>
            <person name="Lalanne C."/>
            <person name="Gautier V."/>
            <person name="Ament-Velasquez S.L."/>
            <person name="Kruys A."/>
            <person name="Hutchinson M.I."/>
            <person name="Powell A.J."/>
            <person name="Barry K."/>
            <person name="Miller A.N."/>
            <person name="Grigoriev I.V."/>
            <person name="Debuchy R."/>
            <person name="Gladieux P."/>
            <person name="Hiltunen Thoren M."/>
            <person name="Johannesson H."/>
        </authorList>
    </citation>
    <scope>NUCLEOTIDE SEQUENCE</scope>
    <source>
        <strain evidence="2">CBS 232.78</strain>
    </source>
</reference>
<proteinExistence type="predicted"/>
<dbReference type="EMBL" id="JAULSW010000005">
    <property type="protein sequence ID" value="KAK3381127.1"/>
    <property type="molecule type" value="Genomic_DNA"/>
</dbReference>
<dbReference type="AlphaFoldDB" id="A0AAE0TVJ9"/>
<name>A0AAE0TVJ9_9PEZI</name>
<feature type="chain" id="PRO_5042082510" description="Small secreted protein" evidence="1">
    <location>
        <begin position="21"/>
        <end position="107"/>
    </location>
</feature>
<evidence type="ECO:0000256" key="1">
    <source>
        <dbReference type="SAM" id="SignalP"/>
    </source>
</evidence>
<gene>
    <name evidence="2" type="ORF">B0H63DRAFT_523859</name>
</gene>
<keyword evidence="3" id="KW-1185">Reference proteome</keyword>
<evidence type="ECO:0008006" key="4">
    <source>
        <dbReference type="Google" id="ProtNLM"/>
    </source>
</evidence>
<comment type="caution">
    <text evidence="2">The sequence shown here is derived from an EMBL/GenBank/DDBJ whole genome shotgun (WGS) entry which is preliminary data.</text>
</comment>
<evidence type="ECO:0000313" key="3">
    <source>
        <dbReference type="Proteomes" id="UP001285441"/>
    </source>
</evidence>
<reference evidence="2" key="2">
    <citation type="submission" date="2023-06" db="EMBL/GenBank/DDBJ databases">
        <authorList>
            <consortium name="Lawrence Berkeley National Laboratory"/>
            <person name="Haridas S."/>
            <person name="Hensen N."/>
            <person name="Bonometti L."/>
            <person name="Westerberg I."/>
            <person name="Brannstrom I.O."/>
            <person name="Guillou S."/>
            <person name="Cros-Aarteil S."/>
            <person name="Calhoun S."/>
            <person name="Kuo A."/>
            <person name="Mondo S."/>
            <person name="Pangilinan J."/>
            <person name="Riley R."/>
            <person name="LaButti K."/>
            <person name="Andreopoulos B."/>
            <person name="Lipzen A."/>
            <person name="Chen C."/>
            <person name="Yanf M."/>
            <person name="Daum C."/>
            <person name="Ng V."/>
            <person name="Clum A."/>
            <person name="Steindorff A."/>
            <person name="Ohm R."/>
            <person name="Martin F."/>
            <person name="Silar P."/>
            <person name="Natvig D."/>
            <person name="Lalanne C."/>
            <person name="Gautier V."/>
            <person name="Ament-velasquez S.L."/>
            <person name="Kruys A."/>
            <person name="Hutchinson M.I."/>
            <person name="Powell A.J."/>
            <person name="Barry K."/>
            <person name="Miller A.N."/>
            <person name="Grigoriev I.V."/>
            <person name="Debuchy R."/>
            <person name="Gladieux P."/>
            <person name="Thoren M.H."/>
            <person name="Johannesson H."/>
        </authorList>
    </citation>
    <scope>NUCLEOTIDE SEQUENCE</scope>
    <source>
        <strain evidence="2">CBS 232.78</strain>
    </source>
</reference>
<feature type="signal peptide" evidence="1">
    <location>
        <begin position="1"/>
        <end position="20"/>
    </location>
</feature>
<dbReference type="Proteomes" id="UP001285441">
    <property type="component" value="Unassembled WGS sequence"/>
</dbReference>
<sequence length="107" mass="11458">MVQFTAIVFATAALFAGANAAAVADIAVESRDVACEKSVQTCGWYILTGSSKCTDEDHLKTLNPTSSTDSFNAIYETDPTGYVWRWVASCPKGCTVKQPGVPETRCN</sequence>